<protein>
    <submittedName>
        <fullName evidence="2">Uncharacterized protein</fullName>
    </submittedName>
</protein>
<organism evidence="2 3">
    <name type="scientific">Pseudomonas syringae pv. aceris</name>
    <dbReference type="NCBI Taxonomy" id="199198"/>
    <lineage>
        <taxon>Bacteria</taxon>
        <taxon>Pseudomonadati</taxon>
        <taxon>Pseudomonadota</taxon>
        <taxon>Gammaproteobacteria</taxon>
        <taxon>Pseudomonadales</taxon>
        <taxon>Pseudomonadaceae</taxon>
        <taxon>Pseudomonas</taxon>
        <taxon>Pseudomonas syringae</taxon>
    </lineage>
</organism>
<accession>A0A0L8IPT5</accession>
<dbReference type="EMBL" id="LJPM01000514">
    <property type="protein sequence ID" value="KPW12119.1"/>
    <property type="molecule type" value="Genomic_DNA"/>
</dbReference>
<dbReference type="RefSeq" id="WP_004407069.1">
    <property type="nucleotide sequence ID" value="NZ_LGAR01000117.1"/>
</dbReference>
<proteinExistence type="predicted"/>
<feature type="region of interest" description="Disordered" evidence="1">
    <location>
        <begin position="44"/>
        <end position="64"/>
    </location>
</feature>
<sequence length="64" mass="6814">MQTIQRNTRCPVYLHPAAASNRESIATTQRQTGLLLIIPPKSRDAKAAPAPAVDDFGPWGGDAA</sequence>
<dbReference type="Proteomes" id="UP000050297">
    <property type="component" value="Unassembled WGS sequence"/>
</dbReference>
<evidence type="ECO:0000313" key="3">
    <source>
        <dbReference type="Proteomes" id="UP000050297"/>
    </source>
</evidence>
<gene>
    <name evidence="2" type="ORF">ALO91_100767</name>
</gene>
<name>A0A0L8IPT5_PSESX</name>
<comment type="caution">
    <text evidence="2">The sequence shown here is derived from an EMBL/GenBank/DDBJ whole genome shotgun (WGS) entry which is preliminary data.</text>
</comment>
<dbReference type="PATRIC" id="fig|199198.4.peg.3631"/>
<evidence type="ECO:0000313" key="2">
    <source>
        <dbReference type="EMBL" id="KPW12119.1"/>
    </source>
</evidence>
<evidence type="ECO:0000256" key="1">
    <source>
        <dbReference type="SAM" id="MobiDB-lite"/>
    </source>
</evidence>
<reference evidence="2 3" key="1">
    <citation type="submission" date="2015-09" db="EMBL/GenBank/DDBJ databases">
        <title>Genome announcement of multiple Pseudomonas syringae strains.</title>
        <authorList>
            <person name="Thakur S."/>
            <person name="Wang P.W."/>
            <person name="Gong Y."/>
            <person name="Weir B.S."/>
            <person name="Guttman D.S."/>
        </authorList>
    </citation>
    <scope>NUCLEOTIDE SEQUENCE [LARGE SCALE GENOMIC DNA]</scope>
    <source>
        <strain evidence="2 3">ICMP2802</strain>
    </source>
</reference>
<dbReference type="AlphaFoldDB" id="A0A0L8IPT5"/>